<organism evidence="1 2">
    <name type="scientific">Vibrio vulnificus (strain CMCP6)</name>
    <dbReference type="NCBI Taxonomy" id="216895"/>
    <lineage>
        <taxon>Bacteria</taxon>
        <taxon>Pseudomonadati</taxon>
        <taxon>Pseudomonadota</taxon>
        <taxon>Gammaproteobacteria</taxon>
        <taxon>Vibrionales</taxon>
        <taxon>Vibrionaceae</taxon>
        <taxon>Vibrio</taxon>
    </lineage>
</organism>
<reference evidence="1 2" key="2">
    <citation type="journal article" date="2003" name="Infect. Immun.">
        <title>Characterization and pathogenic significance of Vibrio vulnificus antigens preferentially expressed in septicemic patients.</title>
        <authorList>
            <person name="Kim Y.R."/>
            <person name="Lee S.E."/>
            <person name="Kim C.M."/>
            <person name="Kim S.Y."/>
            <person name="Shin E.K."/>
            <person name="Shin D.H."/>
            <person name="Chung S.S."/>
            <person name="Choy H.E."/>
            <person name="Progulske-Fox A."/>
            <person name="Hillman J.D."/>
            <person name="Handfield M."/>
            <person name="Rhee J.H."/>
        </authorList>
    </citation>
    <scope>NUCLEOTIDE SEQUENCE [LARGE SCALE GENOMIC DNA]</scope>
    <source>
        <strain evidence="1 2">CMCP6</strain>
    </source>
</reference>
<dbReference type="AlphaFoldDB" id="A0A3Q0L4W3"/>
<sequence>MARPVGFEPTTTSLEVIWLHNYTQLPKVTLPCKINNLMMSNEITVSLIVTFSYTGLNSNPTT</sequence>
<name>A0A3Q0L4W3_VIBVU</name>
<accession>A0A3Q0L4W3</accession>
<proteinExistence type="predicted"/>
<protein>
    <submittedName>
        <fullName evidence="1">Uncharacterized protein</fullName>
    </submittedName>
</protein>
<dbReference type="EMBL" id="AE016795">
    <property type="protein sequence ID" value="AAO10441.1"/>
    <property type="molecule type" value="Genomic_DNA"/>
</dbReference>
<gene>
    <name evidence="1" type="ordered locus">VV1_2049</name>
</gene>
<evidence type="ECO:0000313" key="2">
    <source>
        <dbReference type="Proteomes" id="UP000002275"/>
    </source>
</evidence>
<dbReference type="Proteomes" id="UP000002275">
    <property type="component" value="Chromosome I"/>
</dbReference>
<dbReference type="KEGG" id="vvu:VV1_2049"/>
<reference evidence="1 2" key="3">
    <citation type="journal article" date="2011" name="Mol. Syst. Biol.">
        <title>Integrative genome-scale metabolic analysis of Vibrio vulnificus for drug targeting and discovery.</title>
        <authorList>
            <person name="Kim H.U."/>
            <person name="Kim S.Y."/>
            <person name="Jeong H."/>
            <person name="Kim T.Y."/>
            <person name="Kim J.J."/>
            <person name="Choy H.E."/>
            <person name="Yi K.Y."/>
            <person name="Rhee J.H."/>
            <person name="Lee S.Y."/>
        </authorList>
    </citation>
    <scope>NUCLEOTIDE SEQUENCE [LARGE SCALE GENOMIC DNA]</scope>
    <source>
        <strain evidence="1 2">CMCP6</strain>
    </source>
</reference>
<reference evidence="2" key="1">
    <citation type="submission" date="2002-12" db="EMBL/GenBank/DDBJ databases">
        <title>Complete genome sequence of Vibrio vulnificus CMCP6.</title>
        <authorList>
            <person name="Rhee J.H."/>
            <person name="Kim S.Y."/>
            <person name="Chung S.S."/>
            <person name="Kim J.J."/>
            <person name="Moon Y.H."/>
            <person name="Jeong H."/>
            <person name="Choy H.E."/>
        </authorList>
    </citation>
    <scope>NUCLEOTIDE SEQUENCE [LARGE SCALE GENOMIC DNA]</scope>
    <source>
        <strain evidence="2">CMCP6</strain>
    </source>
</reference>
<evidence type="ECO:0000313" key="1">
    <source>
        <dbReference type="EMBL" id="AAO10441.1"/>
    </source>
</evidence>